<dbReference type="SUPFAM" id="SSF53686">
    <property type="entry name" value="Tryptophan synthase beta subunit-like PLP-dependent enzymes"/>
    <property type="match status" value="2"/>
</dbReference>
<keyword evidence="4" id="KW-1185">Reference proteome</keyword>
<sequence length="592" mass="67860">MLRYLSTRDSNTFYTDIDAILSDTAKDDGVFVPETFPQFTENDWEYFAKMPLHEKFSYVFSKFINNLPEEELKKACKKAISNMQFEENYLRFNELNEYSDYPYSFELWHGPGASYHDLMAALVPALYKLAHDRHADRIGKKLLLVKASEAESAFAWTKGFTESGIEHLVFAADSDINKDKDKSDNKRKSNKRKKQKNKYNKKINLIKNYSDLDLFGNTVIDQGIDDLDRALDELLQNEEYLEQINSKGYSIQVIRDYSWPVLLVQIAYFCILHAEVLNNEKFVANEIYDLVVPSSDLSNVLAALYAKACGTRVASIIVAANKNNFLTELIRTGRYNMNKKVQNTNSPMLNRFCPENLERLLYEFSQRDAEKITSWYSDLNDSGIFKLDKNTLSNMNYLLNYGYADDAHTRQGLINAYNQYDHIFDPNTAVGLAVHSRLEKNSNNKRKTIYVSLTSPYMYPVIVAEAILGEDLDFADVDELRARVFIESDLNIPARYPLAQAKASLIAAEIEADEDKKKFYGEQEFLAGDKEAREILINEIKEAEAEELELAKRQAELAAANLEKIKLEIKDLELGNKHGLDELADLILEKIG</sequence>
<protein>
    <recommendedName>
        <fullName evidence="2">Threonine synthase N-terminal domain-containing protein</fullName>
    </recommendedName>
</protein>
<evidence type="ECO:0000313" key="3">
    <source>
        <dbReference type="EMBL" id="AVM41875.1"/>
    </source>
</evidence>
<dbReference type="PANTHER" id="PTHR43515:SF1">
    <property type="entry name" value="THREONINE SYNTHASE-LIKE 1"/>
    <property type="match status" value="1"/>
</dbReference>
<reference evidence="4" key="1">
    <citation type="submission" date="2018-02" db="EMBL/GenBank/DDBJ databases">
        <authorList>
            <person name="Holder M.E."/>
            <person name="Ajami N.J."/>
            <person name="Petrosino J.F."/>
        </authorList>
    </citation>
    <scope>NUCLEOTIDE SEQUENCE [LARGE SCALE GENOMIC DNA]</scope>
    <source>
        <strain evidence="4">CCUG 47711</strain>
    </source>
</reference>
<dbReference type="InterPro" id="IPR029144">
    <property type="entry name" value="Thr_synth_N"/>
</dbReference>
<dbReference type="Proteomes" id="UP000237947">
    <property type="component" value="Chromosome"/>
</dbReference>
<accession>A0A2S0KLG0</accession>
<evidence type="ECO:0000313" key="4">
    <source>
        <dbReference type="Proteomes" id="UP000237947"/>
    </source>
</evidence>
<organism evidence="3 4">
    <name type="scientific">Fastidiosipila sanguinis</name>
    <dbReference type="NCBI Taxonomy" id="236753"/>
    <lineage>
        <taxon>Bacteria</taxon>
        <taxon>Bacillati</taxon>
        <taxon>Bacillota</taxon>
        <taxon>Clostridia</taxon>
        <taxon>Eubacteriales</taxon>
        <taxon>Oscillospiraceae</taxon>
        <taxon>Fastidiosipila</taxon>
    </lineage>
</organism>
<feature type="coiled-coil region" evidence="1">
    <location>
        <begin position="498"/>
        <end position="575"/>
    </location>
</feature>
<dbReference type="GO" id="GO:1901605">
    <property type="term" value="P:alpha-amino acid metabolic process"/>
    <property type="evidence" value="ECO:0007669"/>
    <property type="project" value="UniProtKB-ARBA"/>
</dbReference>
<dbReference type="PANTHER" id="PTHR43515">
    <property type="entry name" value="THREONINE SYNTHASE-LIKE 1"/>
    <property type="match status" value="1"/>
</dbReference>
<dbReference type="AlphaFoldDB" id="A0A2S0KLG0"/>
<dbReference type="EMBL" id="CP027226">
    <property type="protein sequence ID" value="AVM41875.1"/>
    <property type="molecule type" value="Genomic_DNA"/>
</dbReference>
<proteinExistence type="predicted"/>
<evidence type="ECO:0000259" key="2">
    <source>
        <dbReference type="Pfam" id="PF14821"/>
    </source>
</evidence>
<feature type="domain" description="Threonine synthase N-terminal" evidence="2">
    <location>
        <begin position="3"/>
        <end position="79"/>
    </location>
</feature>
<dbReference type="GO" id="GO:0005737">
    <property type="term" value="C:cytoplasm"/>
    <property type="evidence" value="ECO:0007669"/>
    <property type="project" value="TreeGrafter"/>
</dbReference>
<name>A0A2S0KLG0_9FIRM</name>
<dbReference type="KEGG" id="fsa:C5Q98_00890"/>
<dbReference type="Gene3D" id="3.90.1380.10">
    <property type="entry name" value="Threonine synthase, N-terminal domain"/>
    <property type="match status" value="1"/>
</dbReference>
<dbReference type="Pfam" id="PF14821">
    <property type="entry name" value="Thr_synth_N"/>
    <property type="match status" value="1"/>
</dbReference>
<dbReference type="Gene3D" id="3.40.50.1100">
    <property type="match status" value="1"/>
</dbReference>
<evidence type="ECO:0000256" key="1">
    <source>
        <dbReference type="SAM" id="Coils"/>
    </source>
</evidence>
<dbReference type="InterPro" id="IPR036052">
    <property type="entry name" value="TrpB-like_PALP_sf"/>
</dbReference>
<keyword evidence="1" id="KW-0175">Coiled coil</keyword>
<dbReference type="InterPro" id="IPR037158">
    <property type="entry name" value="Thr_synth_N_sf"/>
</dbReference>
<gene>
    <name evidence="3" type="ORF">C5Q98_00890</name>
</gene>